<accession>A0A2N5UKB8</accession>
<proteinExistence type="predicted"/>
<evidence type="ECO:0000256" key="1">
    <source>
        <dbReference type="SAM" id="MobiDB-lite"/>
    </source>
</evidence>
<feature type="compositionally biased region" description="Acidic residues" evidence="1">
    <location>
        <begin position="1"/>
        <end position="11"/>
    </location>
</feature>
<feature type="compositionally biased region" description="Polar residues" evidence="1">
    <location>
        <begin position="82"/>
        <end position="96"/>
    </location>
</feature>
<name>A0A2N5UKB8_9BASI</name>
<evidence type="ECO:0000313" key="3">
    <source>
        <dbReference type="Proteomes" id="UP000235388"/>
    </source>
</evidence>
<feature type="compositionally biased region" description="Polar residues" evidence="1">
    <location>
        <begin position="65"/>
        <end position="75"/>
    </location>
</feature>
<protein>
    <submittedName>
        <fullName evidence="2">Uncharacterized protein</fullName>
    </submittedName>
</protein>
<gene>
    <name evidence="2" type="ORF">PCANC_13622</name>
</gene>
<feature type="region of interest" description="Disordered" evidence="1">
    <location>
        <begin position="1"/>
        <end position="100"/>
    </location>
</feature>
<dbReference type="OrthoDB" id="2507575at2759"/>
<keyword evidence="3" id="KW-1185">Reference proteome</keyword>
<evidence type="ECO:0000313" key="2">
    <source>
        <dbReference type="EMBL" id="PLW38201.1"/>
    </source>
</evidence>
<sequence length="167" mass="18222">MAEMEEIDNLDDAPSTPPPNTNNIAPNSIRRESTRLRTPILRPGFVPTSSDSRRAVIPPKKKTKTIQSSRATTTVIEDESGSESSNIVHTTNNSKRNAQHKDGQQAFLGVQQVASHTGEDVHIDTAQDLDEANAKAPTNKNKRKILIRTAFCISGSTFTLKAMGQSK</sequence>
<dbReference type="EMBL" id="PGCJ01000211">
    <property type="protein sequence ID" value="PLW38201.1"/>
    <property type="molecule type" value="Genomic_DNA"/>
</dbReference>
<dbReference type="AlphaFoldDB" id="A0A2N5UKB8"/>
<dbReference type="Proteomes" id="UP000235388">
    <property type="component" value="Unassembled WGS sequence"/>
</dbReference>
<organism evidence="2 3">
    <name type="scientific">Puccinia coronata f. sp. avenae</name>
    <dbReference type="NCBI Taxonomy" id="200324"/>
    <lineage>
        <taxon>Eukaryota</taxon>
        <taxon>Fungi</taxon>
        <taxon>Dikarya</taxon>
        <taxon>Basidiomycota</taxon>
        <taxon>Pucciniomycotina</taxon>
        <taxon>Pucciniomycetes</taxon>
        <taxon>Pucciniales</taxon>
        <taxon>Pucciniaceae</taxon>
        <taxon>Puccinia</taxon>
    </lineage>
</organism>
<reference evidence="2 3" key="1">
    <citation type="submission" date="2017-11" db="EMBL/GenBank/DDBJ databases">
        <title>De novo assembly and phasing of dikaryotic genomes from two isolates of Puccinia coronata f. sp. avenae, the causal agent of oat crown rust.</title>
        <authorList>
            <person name="Miller M.E."/>
            <person name="Zhang Y."/>
            <person name="Omidvar V."/>
            <person name="Sperschneider J."/>
            <person name="Schwessinger B."/>
            <person name="Raley C."/>
            <person name="Palmer J.M."/>
            <person name="Garnica D."/>
            <person name="Upadhyaya N."/>
            <person name="Rathjen J."/>
            <person name="Taylor J.M."/>
            <person name="Park R.F."/>
            <person name="Dodds P.N."/>
            <person name="Hirsch C.D."/>
            <person name="Kianian S.F."/>
            <person name="Figueroa M."/>
        </authorList>
    </citation>
    <scope>NUCLEOTIDE SEQUENCE [LARGE SCALE GENOMIC DNA]</scope>
    <source>
        <strain evidence="2">12NC29</strain>
    </source>
</reference>
<comment type="caution">
    <text evidence="2">The sequence shown here is derived from an EMBL/GenBank/DDBJ whole genome shotgun (WGS) entry which is preliminary data.</text>
</comment>